<dbReference type="AlphaFoldDB" id="S2DQ75"/>
<dbReference type="PANTHER" id="PTHR45586">
    <property type="entry name" value="TPR REPEAT-CONTAINING PROTEIN PA4667"/>
    <property type="match status" value="1"/>
</dbReference>
<evidence type="ECO:0000256" key="4">
    <source>
        <dbReference type="SAM" id="Phobius"/>
    </source>
</evidence>
<keyword evidence="7" id="KW-1185">Reference proteome</keyword>
<dbReference type="PROSITE" id="PS50005">
    <property type="entry name" value="TPR"/>
    <property type="match status" value="1"/>
</dbReference>
<dbReference type="SMART" id="SM00028">
    <property type="entry name" value="TPR"/>
    <property type="match status" value="3"/>
</dbReference>
<evidence type="ECO:0000259" key="5">
    <source>
        <dbReference type="Pfam" id="PF24575"/>
    </source>
</evidence>
<keyword evidence="4" id="KW-0812">Transmembrane</keyword>
<protein>
    <recommendedName>
        <fullName evidence="5">Surface lipoprotein assembly modifier N-terminal TPR repeats region domain-containing protein</fullName>
    </recommendedName>
</protein>
<dbReference type="InterPro" id="IPR019734">
    <property type="entry name" value="TPR_rpt"/>
</dbReference>
<evidence type="ECO:0000256" key="1">
    <source>
        <dbReference type="ARBA" id="ARBA00022737"/>
    </source>
</evidence>
<reference evidence="6 7" key="1">
    <citation type="journal article" date="2013" name="Genome Announc.">
        <title>Draft Genome Sequence of Indibacter alkaliphilus Strain LW1T, Isolated from Lonar Lake, a Haloalkaline Lake in the Buldana District of Maharashtra, India.</title>
        <authorList>
            <person name="Singh A."/>
            <person name="Kumar Jangir P."/>
            <person name="Sharma R."/>
            <person name="Singh A."/>
            <person name="Kumar Pinnaka A."/>
            <person name="Shivaji S."/>
        </authorList>
    </citation>
    <scope>NUCLEOTIDE SEQUENCE [LARGE SCALE GENOMIC DNA]</scope>
    <source>
        <strain evidence="7">CCUG 57479 / KCTC 22604 / LW1</strain>
    </source>
</reference>
<name>S2DQ75_INDAL</name>
<evidence type="ECO:0000256" key="3">
    <source>
        <dbReference type="PROSITE-ProRule" id="PRU00339"/>
    </source>
</evidence>
<evidence type="ECO:0000313" key="7">
    <source>
        <dbReference type="Proteomes" id="UP000006073"/>
    </source>
</evidence>
<evidence type="ECO:0000313" key="6">
    <source>
        <dbReference type="EMBL" id="EOZ91978.1"/>
    </source>
</evidence>
<dbReference type="InterPro" id="IPR057556">
    <property type="entry name" value="TPR_Slam"/>
</dbReference>
<dbReference type="EMBL" id="ALWO02000052">
    <property type="protein sequence ID" value="EOZ91978.1"/>
    <property type="molecule type" value="Genomic_DNA"/>
</dbReference>
<dbReference type="InterPro" id="IPR051012">
    <property type="entry name" value="CellSynth/LPSAsmb/PSIAsmb"/>
</dbReference>
<feature type="repeat" description="TPR" evidence="3">
    <location>
        <begin position="197"/>
        <end position="230"/>
    </location>
</feature>
<keyword evidence="1" id="KW-0677">Repeat</keyword>
<evidence type="ECO:0000256" key="2">
    <source>
        <dbReference type="ARBA" id="ARBA00022803"/>
    </source>
</evidence>
<keyword evidence="4" id="KW-1133">Transmembrane helix</keyword>
<comment type="caution">
    <text evidence="6">The sequence shown here is derived from an EMBL/GenBank/DDBJ whole genome shotgun (WGS) entry which is preliminary data.</text>
</comment>
<dbReference type="Gene3D" id="1.25.40.10">
    <property type="entry name" value="Tetratricopeptide repeat domain"/>
    <property type="match status" value="1"/>
</dbReference>
<accession>S2DQ75</accession>
<organism evidence="6 7">
    <name type="scientific">Indibacter alkaliphilus (strain CCUG 57479 / KCTC 22604 / LW1)</name>
    <dbReference type="NCBI Taxonomy" id="1189612"/>
    <lineage>
        <taxon>Bacteria</taxon>
        <taxon>Pseudomonadati</taxon>
        <taxon>Bacteroidota</taxon>
        <taxon>Cytophagia</taxon>
        <taxon>Cytophagales</taxon>
        <taxon>Cyclobacteriaceae</taxon>
    </lineage>
</organism>
<dbReference type="InterPro" id="IPR011990">
    <property type="entry name" value="TPR-like_helical_dom_sf"/>
</dbReference>
<dbReference type="Proteomes" id="UP000006073">
    <property type="component" value="Unassembled WGS sequence"/>
</dbReference>
<dbReference type="PANTHER" id="PTHR45586:SF1">
    <property type="entry name" value="LIPOPOLYSACCHARIDE ASSEMBLY PROTEIN B"/>
    <property type="match status" value="1"/>
</dbReference>
<dbReference type="SUPFAM" id="SSF48452">
    <property type="entry name" value="TPR-like"/>
    <property type="match status" value="1"/>
</dbReference>
<keyword evidence="2 3" id="KW-0802">TPR repeat</keyword>
<gene>
    <name evidence="6" type="ORF">A33Q_4071</name>
</gene>
<keyword evidence="4" id="KW-0472">Membrane</keyword>
<proteinExistence type="predicted"/>
<sequence length="277" mass="31463">MPLFLMKKSQIIVIVLGLISIVVLFSLPRVVVDNDEGESEITQETSSGSVNAEDLHDSEIPEATRTKLSELAFKMDSEVNKEKFASLTDTLASLYAQAGKFDSAAYFLEQAALKLENVERWEKAGVAYYEAYTFALNDQKIAYLADKTRTYLTKVLEIDPERLDLKTKVAMTYVSSSNPMQGIAMLREILEEDPTNEEGLFNMGVLSMQSGQYKRAAERFEELIRFHPDHIQGQFYLAVSYFESKQNNKAKKQFQEVKNMTQDPMVLASVESYLERL</sequence>
<dbReference type="STRING" id="1189612.A33Q_4071"/>
<dbReference type="Pfam" id="PF24575">
    <property type="entry name" value="TPR_Slam"/>
    <property type="match status" value="1"/>
</dbReference>
<dbReference type="eggNOG" id="COG0457">
    <property type="taxonomic scope" value="Bacteria"/>
</dbReference>
<feature type="transmembrane region" description="Helical" evidence="4">
    <location>
        <begin position="12"/>
        <end position="32"/>
    </location>
</feature>
<feature type="domain" description="Surface lipoprotein assembly modifier N-terminal TPR repeats region" evidence="5">
    <location>
        <begin position="176"/>
        <end position="254"/>
    </location>
</feature>